<keyword evidence="3 12" id="KW-0963">Cytoplasm</keyword>
<evidence type="ECO:0000256" key="12">
    <source>
        <dbReference type="HAMAP-Rule" id="MF_00111"/>
    </source>
</evidence>
<comment type="caution">
    <text evidence="14">The sequence shown here is derived from an EMBL/GenBank/DDBJ whole genome shotgun (WGS) entry which is preliminary data.</text>
</comment>
<evidence type="ECO:0000259" key="13">
    <source>
        <dbReference type="Pfam" id="PF00275"/>
    </source>
</evidence>
<comment type="caution">
    <text evidence="12">Lacks conserved residue(s) required for the propagation of feature annotation.</text>
</comment>
<dbReference type="Gene3D" id="3.65.10.10">
    <property type="entry name" value="Enolpyruvate transferase domain"/>
    <property type="match status" value="2"/>
</dbReference>
<dbReference type="PANTHER" id="PTHR43783:SF1">
    <property type="entry name" value="UDP-N-ACETYLGLUCOSAMINE 1-CARBOXYVINYLTRANSFERASE"/>
    <property type="match status" value="1"/>
</dbReference>
<evidence type="ECO:0000256" key="1">
    <source>
        <dbReference type="ARBA" id="ARBA00004496"/>
    </source>
</evidence>
<feature type="binding site" evidence="12">
    <location>
        <position position="92"/>
    </location>
    <ligand>
        <name>UDP-N-acetyl-alpha-D-glucosamine</name>
        <dbReference type="ChEBI" id="CHEBI:57705"/>
    </ligand>
</feature>
<name>A0ABT7EAS4_9FIRM</name>
<feature type="binding site" evidence="12">
    <location>
        <begin position="121"/>
        <end position="125"/>
    </location>
    <ligand>
        <name>UDP-N-acetyl-alpha-D-glucosamine</name>
        <dbReference type="ChEBI" id="CHEBI:57705"/>
    </ligand>
</feature>
<dbReference type="RefSeq" id="WP_284132027.1">
    <property type="nucleotide sequence ID" value="NZ_JASKYM010000002.1"/>
</dbReference>
<feature type="binding site" evidence="12">
    <location>
        <position position="305"/>
    </location>
    <ligand>
        <name>UDP-N-acetyl-alpha-D-glucosamine</name>
        <dbReference type="ChEBI" id="CHEBI:57705"/>
    </ligand>
</feature>
<evidence type="ECO:0000256" key="3">
    <source>
        <dbReference type="ARBA" id="ARBA00022490"/>
    </source>
</evidence>
<comment type="function">
    <text evidence="12">Cell wall formation. Adds enolpyruvyl to UDP-N-acetylglucosamine.</text>
</comment>
<evidence type="ECO:0000256" key="5">
    <source>
        <dbReference type="ARBA" id="ARBA00022679"/>
    </source>
</evidence>
<gene>
    <name evidence="12 14" type="primary">murA</name>
    <name evidence="14" type="ORF">QOZ84_05845</name>
</gene>
<dbReference type="InterPro" id="IPR001986">
    <property type="entry name" value="Enolpyruvate_Tfrase_dom"/>
</dbReference>
<keyword evidence="8 12" id="KW-0131">Cell cycle</keyword>
<keyword evidence="4 12" id="KW-0132">Cell division</keyword>
<feature type="modified residue" description="2-(S-cysteinyl)pyruvic acid O-phosphothioketal" evidence="12">
    <location>
        <position position="116"/>
    </location>
</feature>
<dbReference type="InterPro" id="IPR050068">
    <property type="entry name" value="MurA_subfamily"/>
</dbReference>
<dbReference type="Proteomes" id="UP001301012">
    <property type="component" value="Unassembled WGS sequence"/>
</dbReference>
<comment type="subcellular location">
    <subcellularLocation>
        <location evidence="1 12">Cytoplasm</location>
    </subcellularLocation>
</comment>
<dbReference type="PANTHER" id="PTHR43783">
    <property type="entry name" value="UDP-N-ACETYLGLUCOSAMINE 1-CARBOXYVINYLTRANSFERASE"/>
    <property type="match status" value="1"/>
</dbReference>
<evidence type="ECO:0000256" key="8">
    <source>
        <dbReference type="ARBA" id="ARBA00023306"/>
    </source>
</evidence>
<proteinExistence type="inferred from homology"/>
<dbReference type="InterPro" id="IPR036968">
    <property type="entry name" value="Enolpyruvate_Tfrase_sf"/>
</dbReference>
<dbReference type="GO" id="GO:0008760">
    <property type="term" value="F:UDP-N-acetylglucosamine 1-carboxyvinyltransferase activity"/>
    <property type="evidence" value="ECO:0007669"/>
    <property type="project" value="UniProtKB-EC"/>
</dbReference>
<comment type="similarity">
    <text evidence="10 12">Belongs to the EPSP synthase family. MurA subfamily.</text>
</comment>
<evidence type="ECO:0000313" key="14">
    <source>
        <dbReference type="EMBL" id="MDK2563061.1"/>
    </source>
</evidence>
<protein>
    <recommendedName>
        <fullName evidence="12">UDP-N-acetylglucosamine 1-carboxyvinyltransferase</fullName>
        <ecNumber evidence="12">2.5.1.7</ecNumber>
    </recommendedName>
    <alternativeName>
        <fullName evidence="12">Enoylpyruvate transferase</fullName>
    </alternativeName>
    <alternativeName>
        <fullName evidence="12">UDP-N-acetylglucosamine enolpyruvyl transferase</fullName>
        <shortName evidence="12">EPT</shortName>
    </alternativeName>
</protein>
<dbReference type="InterPro" id="IPR013792">
    <property type="entry name" value="RNA3'P_cycl/enolpyr_Trfase_a/b"/>
</dbReference>
<accession>A0ABT7EAS4</accession>
<sequence>MSKYIISGKNKIEGRLSIRGAKNSILPIMAATILNESISTIHNVPDISDVYVMIKILESIGCNTSYDNGTLIIDSSNINSMEIEEQYVRKMRSSIIIMGAMIGRLDYIKISHPGGCAIGARPIDLHLKSLKKLGIRIQEEEGFIKCFRDRLVGNIVNLEFPSVGATENTMLAAVRAKGITKIYNAAREPEIEDLQFFLNAMGAKIKGAGTSYIEIEGVDSLHEVEYNVIPDRIAIGTYMVASAMTGGCLEVDKVVRTHMEPINDKLRDAGCEIEYTKEGLKLKPPKIIQAIDLVKTSPHPGFPTDMQAQLMALMSISNGSTIFHETIFENRFMHCSELAKLGADIKYITEKMCIVKGVDRLYNANVSSPDLRGGASLILAALAIEGETEISNIYHVERGYENIESILRELGADIVKAEDIEVIKGY</sequence>
<dbReference type="EC" id="2.5.1.7" evidence="12"/>
<keyword evidence="7 12" id="KW-0573">Peptidoglycan synthesis</keyword>
<feature type="domain" description="Enolpyruvate transferase" evidence="13">
    <location>
        <begin position="8"/>
        <end position="406"/>
    </location>
</feature>
<feature type="binding site" evidence="12">
    <location>
        <position position="327"/>
    </location>
    <ligand>
        <name>UDP-N-acetyl-alpha-D-glucosamine</name>
        <dbReference type="ChEBI" id="CHEBI:57705"/>
    </ligand>
</feature>
<feature type="binding site" evidence="12">
    <location>
        <begin position="22"/>
        <end position="23"/>
    </location>
    <ligand>
        <name>phosphoenolpyruvate</name>
        <dbReference type="ChEBI" id="CHEBI:58702"/>
    </ligand>
</feature>
<keyword evidence="6 12" id="KW-0133">Cell shape</keyword>
<dbReference type="Pfam" id="PF00275">
    <property type="entry name" value="EPSP_synthase"/>
    <property type="match status" value="1"/>
</dbReference>
<dbReference type="CDD" id="cd01555">
    <property type="entry name" value="UdpNAET"/>
    <property type="match status" value="1"/>
</dbReference>
<dbReference type="NCBIfam" id="TIGR01072">
    <property type="entry name" value="murA"/>
    <property type="match status" value="1"/>
</dbReference>
<dbReference type="HAMAP" id="MF_00111">
    <property type="entry name" value="MurA"/>
    <property type="match status" value="1"/>
</dbReference>
<evidence type="ECO:0000256" key="11">
    <source>
        <dbReference type="ARBA" id="ARBA00047527"/>
    </source>
</evidence>
<evidence type="ECO:0000256" key="7">
    <source>
        <dbReference type="ARBA" id="ARBA00022984"/>
    </source>
</evidence>
<organism evidence="14 15">
    <name type="scientific">Romboutsia sedimentorum</name>
    <dbReference type="NCBI Taxonomy" id="1368474"/>
    <lineage>
        <taxon>Bacteria</taxon>
        <taxon>Bacillati</taxon>
        <taxon>Bacillota</taxon>
        <taxon>Clostridia</taxon>
        <taxon>Peptostreptococcales</taxon>
        <taxon>Peptostreptococcaceae</taxon>
        <taxon>Romboutsia</taxon>
    </lineage>
</organism>
<dbReference type="EMBL" id="JASKYM010000002">
    <property type="protein sequence ID" value="MDK2563061.1"/>
    <property type="molecule type" value="Genomic_DNA"/>
</dbReference>
<dbReference type="InterPro" id="IPR005750">
    <property type="entry name" value="UDP_GlcNAc_COvinyl_MurA"/>
</dbReference>
<dbReference type="NCBIfam" id="NF006873">
    <property type="entry name" value="PRK09369.1"/>
    <property type="match status" value="1"/>
</dbReference>
<reference evidence="14 15" key="1">
    <citation type="submission" date="2023-05" db="EMBL/GenBank/DDBJ databases">
        <title>Rombocin, a short stable natural nisin variant, displays selective antimicrobial activity against Listeria monocytogenes and employs dual mode of action to kill target bacterial strains.</title>
        <authorList>
            <person name="Wambui J."/>
            <person name="Stephan R."/>
            <person name="Kuipers O.P."/>
        </authorList>
    </citation>
    <scope>NUCLEOTIDE SEQUENCE [LARGE SCALE GENOMIC DNA]</scope>
    <source>
        <strain evidence="14 15">RC002</strain>
    </source>
</reference>
<keyword evidence="15" id="KW-1185">Reference proteome</keyword>
<keyword evidence="5 12" id="KW-0808">Transferase</keyword>
<comment type="pathway">
    <text evidence="2 12">Cell wall biogenesis; peptidoglycan biosynthesis.</text>
</comment>
<dbReference type="SUPFAM" id="SSF55205">
    <property type="entry name" value="EPT/RTPC-like"/>
    <property type="match status" value="1"/>
</dbReference>
<evidence type="ECO:0000256" key="9">
    <source>
        <dbReference type="ARBA" id="ARBA00023316"/>
    </source>
</evidence>
<feature type="active site" description="Proton donor" evidence="12">
    <location>
        <position position="116"/>
    </location>
</feature>
<evidence type="ECO:0000313" key="15">
    <source>
        <dbReference type="Proteomes" id="UP001301012"/>
    </source>
</evidence>
<evidence type="ECO:0000256" key="4">
    <source>
        <dbReference type="ARBA" id="ARBA00022618"/>
    </source>
</evidence>
<evidence type="ECO:0000256" key="6">
    <source>
        <dbReference type="ARBA" id="ARBA00022960"/>
    </source>
</evidence>
<evidence type="ECO:0000256" key="10">
    <source>
        <dbReference type="ARBA" id="ARBA00038367"/>
    </source>
</evidence>
<comment type="catalytic activity">
    <reaction evidence="11 12">
        <text>phosphoenolpyruvate + UDP-N-acetyl-alpha-D-glucosamine = UDP-N-acetyl-3-O-(1-carboxyvinyl)-alpha-D-glucosamine + phosphate</text>
        <dbReference type="Rhea" id="RHEA:18681"/>
        <dbReference type="ChEBI" id="CHEBI:43474"/>
        <dbReference type="ChEBI" id="CHEBI:57705"/>
        <dbReference type="ChEBI" id="CHEBI:58702"/>
        <dbReference type="ChEBI" id="CHEBI:68483"/>
        <dbReference type="EC" id="2.5.1.7"/>
    </reaction>
</comment>
<keyword evidence="12" id="KW-0670">Pyruvate</keyword>
<keyword evidence="9 12" id="KW-0961">Cell wall biogenesis/degradation</keyword>
<evidence type="ECO:0000256" key="2">
    <source>
        <dbReference type="ARBA" id="ARBA00004752"/>
    </source>
</evidence>